<evidence type="ECO:0000313" key="1">
    <source>
        <dbReference type="EMBL" id="OCB02419.1"/>
    </source>
</evidence>
<dbReference type="AlphaFoldDB" id="A0A1B9BXI6"/>
<sequence>MRLLGNAAPSFDDPVRLLRACHERILGHCETLERLAEHLARVGADSEARLAAARIRRYFHVAGPAHHADDGSGRGWVLSPERPGWIPPDLSHRVEFMGPVRFYVSFWR</sequence>
<comment type="caution">
    <text evidence="1">The sequence shown here is derived from an EMBL/GenBank/DDBJ whole genome shotgun (WGS) entry which is preliminary data.</text>
</comment>
<evidence type="ECO:0000313" key="2">
    <source>
        <dbReference type="Proteomes" id="UP000093129"/>
    </source>
</evidence>
<dbReference type="Proteomes" id="UP000093129">
    <property type="component" value="Unassembled WGS sequence"/>
</dbReference>
<reference evidence="1 2" key="1">
    <citation type="submission" date="2016-07" db="EMBL/GenBank/DDBJ databases">
        <title>Draft genome of a psychrotolerant acidophile Acidithiobacillus ferrivorans strain YL15.</title>
        <authorList>
            <person name="Peng T."/>
            <person name="Ma L."/>
            <person name="Nan M."/>
            <person name="An N."/>
            <person name="Wang M."/>
            <person name="Qiu G."/>
            <person name="Zeng W."/>
        </authorList>
    </citation>
    <scope>NUCLEOTIDE SEQUENCE [LARGE SCALE GENOMIC DNA]</scope>
    <source>
        <strain evidence="1 2">YL15</strain>
    </source>
</reference>
<name>A0A1B9BXI6_9PROT</name>
<organism evidence="1 2">
    <name type="scientific">Acidithiobacillus ferrivorans</name>
    <dbReference type="NCBI Taxonomy" id="160808"/>
    <lineage>
        <taxon>Bacteria</taxon>
        <taxon>Pseudomonadati</taxon>
        <taxon>Pseudomonadota</taxon>
        <taxon>Acidithiobacillia</taxon>
        <taxon>Acidithiobacillales</taxon>
        <taxon>Acidithiobacillaceae</taxon>
        <taxon>Acidithiobacillus</taxon>
    </lineage>
</organism>
<gene>
    <name evidence="1" type="ORF">BBC27_13275</name>
</gene>
<proteinExistence type="predicted"/>
<dbReference type="EMBL" id="MASQ01000096">
    <property type="protein sequence ID" value="OCB02419.1"/>
    <property type="molecule type" value="Genomic_DNA"/>
</dbReference>
<dbReference type="Gene3D" id="1.20.120.520">
    <property type="entry name" value="nmb1532 protein domain like"/>
    <property type="match status" value="1"/>
</dbReference>
<dbReference type="SUPFAM" id="SSF51197">
    <property type="entry name" value="Clavaminate synthase-like"/>
    <property type="match status" value="1"/>
</dbReference>
<protein>
    <submittedName>
        <fullName evidence="1">Uncharacterized protein</fullName>
    </submittedName>
</protein>
<accession>A0A1B9BXI6</accession>